<organism evidence="1">
    <name type="scientific">marine metagenome</name>
    <dbReference type="NCBI Taxonomy" id="408172"/>
    <lineage>
        <taxon>unclassified sequences</taxon>
        <taxon>metagenomes</taxon>
        <taxon>ecological metagenomes</taxon>
    </lineage>
</organism>
<feature type="non-terminal residue" evidence="1">
    <location>
        <position position="1"/>
    </location>
</feature>
<proteinExistence type="predicted"/>
<evidence type="ECO:0000313" key="1">
    <source>
        <dbReference type="EMBL" id="SVC98255.1"/>
    </source>
</evidence>
<reference evidence="1" key="1">
    <citation type="submission" date="2018-05" db="EMBL/GenBank/DDBJ databases">
        <authorList>
            <person name="Lanie J.A."/>
            <person name="Ng W.-L."/>
            <person name="Kazmierczak K.M."/>
            <person name="Andrzejewski T.M."/>
            <person name="Davidsen T.M."/>
            <person name="Wayne K.J."/>
            <person name="Tettelin H."/>
            <person name="Glass J.I."/>
            <person name="Rusch D."/>
            <person name="Podicherti R."/>
            <person name="Tsui H.-C.T."/>
            <person name="Winkler M.E."/>
        </authorList>
    </citation>
    <scope>NUCLEOTIDE SEQUENCE</scope>
</reference>
<accession>A0A382RM64</accession>
<dbReference type="AlphaFoldDB" id="A0A382RM64"/>
<gene>
    <name evidence="1" type="ORF">METZ01_LOCUS351109</name>
</gene>
<sequence>NDNGDLDISEINKFINDKEEQIISSFHD</sequence>
<name>A0A382RM64_9ZZZZ</name>
<dbReference type="EMBL" id="UINC01122441">
    <property type="protein sequence ID" value="SVC98255.1"/>
    <property type="molecule type" value="Genomic_DNA"/>
</dbReference>
<protein>
    <submittedName>
        <fullName evidence="1">Uncharacterized protein</fullName>
    </submittedName>
</protein>